<dbReference type="EMBL" id="JACHDR010000001">
    <property type="protein sequence ID" value="MBB5511693.1"/>
    <property type="molecule type" value="Genomic_DNA"/>
</dbReference>
<reference evidence="1 2" key="1">
    <citation type="submission" date="2020-08" db="EMBL/GenBank/DDBJ databases">
        <title>Sequencing the genomes of 1000 actinobacteria strains.</title>
        <authorList>
            <person name="Klenk H.-P."/>
        </authorList>
    </citation>
    <scope>NUCLEOTIDE SEQUENCE [LARGE SCALE GENOMIC DNA]</scope>
    <source>
        <strain evidence="1 2">DSM 105783</strain>
    </source>
</reference>
<dbReference type="Proteomes" id="UP000580797">
    <property type="component" value="Unassembled WGS sequence"/>
</dbReference>
<gene>
    <name evidence="1" type="ORF">HD598_000380</name>
</gene>
<proteinExistence type="predicted"/>
<dbReference type="AlphaFoldDB" id="A0A7W8TTF3"/>
<evidence type="ECO:0000313" key="2">
    <source>
        <dbReference type="Proteomes" id="UP000580797"/>
    </source>
</evidence>
<accession>A0A7W8TTF3</accession>
<organism evidence="1 2">
    <name type="scientific">Neomicrococcus aestuarii</name>
    <dbReference type="NCBI Taxonomy" id="556325"/>
    <lineage>
        <taxon>Bacteria</taxon>
        <taxon>Bacillati</taxon>
        <taxon>Actinomycetota</taxon>
        <taxon>Actinomycetes</taxon>
        <taxon>Micrococcales</taxon>
        <taxon>Micrococcaceae</taxon>
        <taxon>Neomicrococcus</taxon>
    </lineage>
</organism>
<comment type="caution">
    <text evidence="1">The sequence shown here is derived from an EMBL/GenBank/DDBJ whole genome shotgun (WGS) entry which is preliminary data.</text>
</comment>
<protein>
    <submittedName>
        <fullName evidence="1">Uncharacterized protein</fullName>
    </submittedName>
</protein>
<name>A0A7W8TTF3_9MICC</name>
<evidence type="ECO:0000313" key="1">
    <source>
        <dbReference type="EMBL" id="MBB5511693.1"/>
    </source>
</evidence>
<dbReference type="RefSeq" id="WP_260170464.1">
    <property type="nucleotide sequence ID" value="NZ_BAAARH010000018.1"/>
</dbReference>
<sequence length="63" mass="7164">MTIQDRAVNFPVASRSVVYEGRVWNIVHDKFVFPDTVRLSAGTTLITPVPWRSWLLMSKTVSS</sequence>